<feature type="compositionally biased region" description="Gly residues" evidence="1">
    <location>
        <begin position="107"/>
        <end position="121"/>
    </location>
</feature>
<dbReference type="EMBL" id="JADFTS010000003">
    <property type="protein sequence ID" value="KAF9612710.1"/>
    <property type="molecule type" value="Genomic_DNA"/>
</dbReference>
<accession>A0A835I515</accession>
<name>A0A835I515_9MAGN</name>
<evidence type="ECO:0000256" key="1">
    <source>
        <dbReference type="SAM" id="MobiDB-lite"/>
    </source>
</evidence>
<evidence type="ECO:0000313" key="2">
    <source>
        <dbReference type="EMBL" id="KAF9612710.1"/>
    </source>
</evidence>
<gene>
    <name evidence="2" type="ORF">IFM89_003252</name>
</gene>
<organism evidence="2 3">
    <name type="scientific">Coptis chinensis</name>
    <dbReference type="NCBI Taxonomy" id="261450"/>
    <lineage>
        <taxon>Eukaryota</taxon>
        <taxon>Viridiplantae</taxon>
        <taxon>Streptophyta</taxon>
        <taxon>Embryophyta</taxon>
        <taxon>Tracheophyta</taxon>
        <taxon>Spermatophyta</taxon>
        <taxon>Magnoliopsida</taxon>
        <taxon>Ranunculales</taxon>
        <taxon>Ranunculaceae</taxon>
        <taxon>Coptidoideae</taxon>
        <taxon>Coptis</taxon>
    </lineage>
</organism>
<dbReference type="OrthoDB" id="687943at2759"/>
<feature type="non-terminal residue" evidence="2">
    <location>
        <position position="121"/>
    </location>
</feature>
<dbReference type="Proteomes" id="UP000631114">
    <property type="component" value="Unassembled WGS sequence"/>
</dbReference>
<dbReference type="SUPFAM" id="SSF49503">
    <property type="entry name" value="Cupredoxins"/>
    <property type="match status" value="1"/>
</dbReference>
<feature type="region of interest" description="Disordered" evidence="1">
    <location>
        <begin position="80"/>
        <end position="121"/>
    </location>
</feature>
<keyword evidence="3" id="KW-1185">Reference proteome</keyword>
<comment type="caution">
    <text evidence="2">The sequence shown here is derived from an EMBL/GenBank/DDBJ whole genome shotgun (WGS) entry which is preliminary data.</text>
</comment>
<reference evidence="2 3" key="1">
    <citation type="submission" date="2020-10" db="EMBL/GenBank/DDBJ databases">
        <title>The Coptis chinensis genome and diversification of protoberbering-type alkaloids.</title>
        <authorList>
            <person name="Wang B."/>
            <person name="Shu S."/>
            <person name="Song C."/>
            <person name="Liu Y."/>
        </authorList>
    </citation>
    <scope>NUCLEOTIDE SEQUENCE [LARGE SCALE GENOMIC DNA]</scope>
    <source>
        <strain evidence="2">HL-2020</strain>
        <tissue evidence="2">Leaf</tissue>
    </source>
</reference>
<proteinExistence type="predicted"/>
<dbReference type="InterPro" id="IPR008972">
    <property type="entry name" value="Cupredoxin"/>
</dbReference>
<protein>
    <submittedName>
        <fullName evidence="2">Uncharacterized protein</fullName>
    </submittedName>
</protein>
<sequence length="121" mass="12627">WQLYQRTFAHAKEFVVGDEKGWTIGFDYQAGPAGKNFQVGDTLGSEALTTGNDVIMLATPGRKWYICGVGKHWSIGAARAAGDGGATGSTDSRVGKLSIDDEEREGGGVNGMGMGEVGVGD</sequence>
<dbReference type="Gene3D" id="2.60.40.420">
    <property type="entry name" value="Cupredoxins - blue copper proteins"/>
    <property type="match status" value="1"/>
</dbReference>
<evidence type="ECO:0000313" key="3">
    <source>
        <dbReference type="Proteomes" id="UP000631114"/>
    </source>
</evidence>
<dbReference type="AlphaFoldDB" id="A0A835I515"/>